<gene>
    <name evidence="1" type="ORF">COLO4_07449</name>
</gene>
<organism evidence="1 2">
    <name type="scientific">Corchorus olitorius</name>
    <dbReference type="NCBI Taxonomy" id="93759"/>
    <lineage>
        <taxon>Eukaryota</taxon>
        <taxon>Viridiplantae</taxon>
        <taxon>Streptophyta</taxon>
        <taxon>Embryophyta</taxon>
        <taxon>Tracheophyta</taxon>
        <taxon>Spermatophyta</taxon>
        <taxon>Magnoliopsida</taxon>
        <taxon>eudicotyledons</taxon>
        <taxon>Gunneridae</taxon>
        <taxon>Pentapetalae</taxon>
        <taxon>rosids</taxon>
        <taxon>malvids</taxon>
        <taxon>Malvales</taxon>
        <taxon>Malvaceae</taxon>
        <taxon>Grewioideae</taxon>
        <taxon>Apeibeae</taxon>
        <taxon>Corchorus</taxon>
    </lineage>
</organism>
<accession>A0A1R3KJQ2</accession>
<dbReference type="Proteomes" id="UP000187203">
    <property type="component" value="Unassembled WGS sequence"/>
</dbReference>
<protein>
    <submittedName>
        <fullName evidence="1">Uncharacterized protein</fullName>
    </submittedName>
</protein>
<name>A0A1R3KJQ2_9ROSI</name>
<evidence type="ECO:0000313" key="2">
    <source>
        <dbReference type="Proteomes" id="UP000187203"/>
    </source>
</evidence>
<proteinExistence type="predicted"/>
<dbReference type="AlphaFoldDB" id="A0A1R3KJQ2"/>
<keyword evidence="2" id="KW-1185">Reference proteome</keyword>
<sequence length="43" mass="4839">MCPCGKVRLEGKVYCTKCIGVLCITVFESLRNLFILEGIELDM</sequence>
<reference evidence="2" key="1">
    <citation type="submission" date="2013-09" db="EMBL/GenBank/DDBJ databases">
        <title>Corchorus olitorius genome sequencing.</title>
        <authorList>
            <person name="Alam M."/>
            <person name="Haque M.S."/>
            <person name="Islam M.S."/>
            <person name="Emdad E.M."/>
            <person name="Islam M.M."/>
            <person name="Ahmed B."/>
            <person name="Halim A."/>
            <person name="Hossen Q.M.M."/>
            <person name="Hossain M.Z."/>
            <person name="Ahmed R."/>
            <person name="Khan M.M."/>
            <person name="Islam R."/>
            <person name="Rashid M.M."/>
            <person name="Khan S.A."/>
            <person name="Rahman M.S."/>
            <person name="Alam M."/>
            <person name="Yahiya A.S."/>
            <person name="Khan M.S."/>
            <person name="Azam M.S."/>
            <person name="Haque T."/>
            <person name="Lashkar M.Z.H."/>
            <person name="Akhand A.I."/>
            <person name="Morshed G."/>
            <person name="Roy S."/>
            <person name="Uddin K.S."/>
            <person name="Rabeya T."/>
            <person name="Hossain A.S."/>
            <person name="Chowdhury A."/>
            <person name="Snigdha A.R."/>
            <person name="Mortoza M.S."/>
            <person name="Matin S.A."/>
            <person name="Hoque S.M.E."/>
            <person name="Islam M.K."/>
            <person name="Roy D.K."/>
            <person name="Haider R."/>
            <person name="Moosa M.M."/>
            <person name="Elias S.M."/>
            <person name="Hasan A.M."/>
            <person name="Jahan S."/>
            <person name="Shafiuddin M."/>
            <person name="Mahmood N."/>
            <person name="Shommy N.S."/>
        </authorList>
    </citation>
    <scope>NUCLEOTIDE SEQUENCE [LARGE SCALE GENOMIC DNA]</scope>
    <source>
        <strain evidence="2">cv. O-4</strain>
    </source>
</reference>
<comment type="caution">
    <text evidence="1">The sequence shown here is derived from an EMBL/GenBank/DDBJ whole genome shotgun (WGS) entry which is preliminary data.</text>
</comment>
<dbReference type="EMBL" id="AWUE01013301">
    <property type="protein sequence ID" value="OMP07315.1"/>
    <property type="molecule type" value="Genomic_DNA"/>
</dbReference>
<evidence type="ECO:0000313" key="1">
    <source>
        <dbReference type="EMBL" id="OMP07315.1"/>
    </source>
</evidence>